<dbReference type="PANTHER" id="PTHR43820:SF4">
    <property type="entry name" value="HIGH-AFFINITY BRANCHED-CHAIN AMINO ACID TRANSPORT ATP-BINDING PROTEIN LIVF"/>
    <property type="match status" value="1"/>
</dbReference>
<sequence length="249" mass="26525">MALLTVTDLRGGYAAADEIVKGATLHVDSGDIVALIGPNGAGKSTLLKLIAGLLRPRAGQVRLFDREIAGFDASAISRLGLAFVPQERNVFGSMTVAENLEMGGFLDGRHMRDRRDELYERFPLLAEKRRAAARTLSGGQRQILAMAIALMNAPKLLLLDEPTAGLSPQAAEDLFDTIVELNRTGVSILMVEQNALEALVVSTRAYVLVQGRAEREGSAADLASDPTVRDLFLGAKAQPMLAGKSGGQT</sequence>
<evidence type="ECO:0000256" key="5">
    <source>
        <dbReference type="ARBA" id="ARBA00022970"/>
    </source>
</evidence>
<dbReference type="OrthoDB" id="9810077at2"/>
<reference evidence="8" key="1">
    <citation type="submission" date="2017-02" db="EMBL/GenBank/DDBJ databases">
        <authorList>
            <person name="Varghese N."/>
            <person name="Submissions S."/>
        </authorList>
    </citation>
    <scope>NUCLEOTIDE SEQUENCE [LARGE SCALE GENOMIC DNA]</scope>
    <source>
        <strain evidence="8">ATCC 27094</strain>
    </source>
</reference>
<dbReference type="GO" id="GO:0005524">
    <property type="term" value="F:ATP binding"/>
    <property type="evidence" value="ECO:0007669"/>
    <property type="project" value="UniProtKB-KW"/>
</dbReference>
<dbReference type="InterPro" id="IPR027417">
    <property type="entry name" value="P-loop_NTPase"/>
</dbReference>
<feature type="domain" description="ABC transporter" evidence="6">
    <location>
        <begin position="4"/>
        <end position="235"/>
    </location>
</feature>
<keyword evidence="2" id="KW-0813">Transport</keyword>
<dbReference type="CDD" id="cd03224">
    <property type="entry name" value="ABC_TM1139_LivF_branched"/>
    <property type="match status" value="1"/>
</dbReference>
<protein>
    <submittedName>
        <fullName evidence="7">Neutral amino acid transport system ATP-binding protein</fullName>
    </submittedName>
</protein>
<dbReference type="PROSITE" id="PS50893">
    <property type="entry name" value="ABC_TRANSPORTER_2"/>
    <property type="match status" value="1"/>
</dbReference>
<dbReference type="AlphaFoldDB" id="A0A1T4KBQ8"/>
<dbReference type="Proteomes" id="UP000190092">
    <property type="component" value="Unassembled WGS sequence"/>
</dbReference>
<evidence type="ECO:0000313" key="8">
    <source>
        <dbReference type="Proteomes" id="UP000190092"/>
    </source>
</evidence>
<accession>A0A1T4KBQ8</accession>
<evidence type="ECO:0000256" key="2">
    <source>
        <dbReference type="ARBA" id="ARBA00022448"/>
    </source>
</evidence>
<name>A0A1T4KBQ8_9HYPH</name>
<dbReference type="STRING" id="225324.SAMN02745126_00872"/>
<dbReference type="InterPro" id="IPR052156">
    <property type="entry name" value="BCAA_Transport_ATP-bd_LivF"/>
</dbReference>
<dbReference type="RefSeq" id="WP_085932556.1">
    <property type="nucleotide sequence ID" value="NZ_FUWJ01000001.1"/>
</dbReference>
<dbReference type="EMBL" id="FUWJ01000001">
    <property type="protein sequence ID" value="SJZ39849.1"/>
    <property type="molecule type" value="Genomic_DNA"/>
</dbReference>
<keyword evidence="5" id="KW-0029">Amino-acid transport</keyword>
<keyword evidence="4 7" id="KW-0067">ATP-binding</keyword>
<proteinExistence type="inferred from homology"/>
<dbReference type="SUPFAM" id="SSF52540">
    <property type="entry name" value="P-loop containing nucleoside triphosphate hydrolases"/>
    <property type="match status" value="1"/>
</dbReference>
<dbReference type="Pfam" id="PF00005">
    <property type="entry name" value="ABC_tran"/>
    <property type="match status" value="1"/>
</dbReference>
<dbReference type="InterPro" id="IPR003439">
    <property type="entry name" value="ABC_transporter-like_ATP-bd"/>
</dbReference>
<gene>
    <name evidence="7" type="ORF">SAMN02745126_00872</name>
</gene>
<dbReference type="SMART" id="SM00382">
    <property type="entry name" value="AAA"/>
    <property type="match status" value="1"/>
</dbReference>
<organism evidence="7 8">
    <name type="scientific">Enhydrobacter aerosaccus</name>
    <dbReference type="NCBI Taxonomy" id="225324"/>
    <lineage>
        <taxon>Bacteria</taxon>
        <taxon>Pseudomonadati</taxon>
        <taxon>Pseudomonadota</taxon>
        <taxon>Alphaproteobacteria</taxon>
        <taxon>Hyphomicrobiales</taxon>
        <taxon>Enhydrobacter</taxon>
    </lineage>
</organism>
<dbReference type="GO" id="GO:0016887">
    <property type="term" value="F:ATP hydrolysis activity"/>
    <property type="evidence" value="ECO:0007669"/>
    <property type="project" value="InterPro"/>
</dbReference>
<dbReference type="GO" id="GO:0015658">
    <property type="term" value="F:branched-chain amino acid transmembrane transporter activity"/>
    <property type="evidence" value="ECO:0007669"/>
    <property type="project" value="TreeGrafter"/>
</dbReference>
<evidence type="ECO:0000259" key="6">
    <source>
        <dbReference type="PROSITE" id="PS50893"/>
    </source>
</evidence>
<dbReference type="Gene3D" id="3.40.50.300">
    <property type="entry name" value="P-loop containing nucleotide triphosphate hydrolases"/>
    <property type="match status" value="1"/>
</dbReference>
<dbReference type="PANTHER" id="PTHR43820">
    <property type="entry name" value="HIGH-AFFINITY BRANCHED-CHAIN AMINO ACID TRANSPORT ATP-BINDING PROTEIN LIVF"/>
    <property type="match status" value="1"/>
</dbReference>
<evidence type="ECO:0000256" key="1">
    <source>
        <dbReference type="ARBA" id="ARBA00005417"/>
    </source>
</evidence>
<keyword evidence="8" id="KW-1185">Reference proteome</keyword>
<evidence type="ECO:0000256" key="3">
    <source>
        <dbReference type="ARBA" id="ARBA00022741"/>
    </source>
</evidence>
<keyword evidence="3" id="KW-0547">Nucleotide-binding</keyword>
<evidence type="ECO:0000256" key="4">
    <source>
        <dbReference type="ARBA" id="ARBA00022840"/>
    </source>
</evidence>
<dbReference type="GO" id="GO:0015807">
    <property type="term" value="P:L-amino acid transport"/>
    <property type="evidence" value="ECO:0007669"/>
    <property type="project" value="TreeGrafter"/>
</dbReference>
<comment type="similarity">
    <text evidence="1">Belongs to the ABC transporter superfamily.</text>
</comment>
<evidence type="ECO:0000313" key="7">
    <source>
        <dbReference type="EMBL" id="SJZ39849.1"/>
    </source>
</evidence>
<dbReference type="InterPro" id="IPR003593">
    <property type="entry name" value="AAA+_ATPase"/>
</dbReference>